<evidence type="ECO:0008006" key="4">
    <source>
        <dbReference type="Google" id="ProtNLM"/>
    </source>
</evidence>
<feature type="compositionally biased region" description="Basic and acidic residues" evidence="1">
    <location>
        <begin position="17"/>
        <end position="29"/>
    </location>
</feature>
<feature type="region of interest" description="Disordered" evidence="1">
    <location>
        <begin position="1"/>
        <end position="47"/>
    </location>
</feature>
<evidence type="ECO:0000256" key="1">
    <source>
        <dbReference type="SAM" id="MobiDB-lite"/>
    </source>
</evidence>
<gene>
    <name evidence="2" type="ORF">CDL15_Pgr015512</name>
</gene>
<organism evidence="2 3">
    <name type="scientific">Punica granatum</name>
    <name type="common">Pomegranate</name>
    <dbReference type="NCBI Taxonomy" id="22663"/>
    <lineage>
        <taxon>Eukaryota</taxon>
        <taxon>Viridiplantae</taxon>
        <taxon>Streptophyta</taxon>
        <taxon>Embryophyta</taxon>
        <taxon>Tracheophyta</taxon>
        <taxon>Spermatophyta</taxon>
        <taxon>Magnoliopsida</taxon>
        <taxon>eudicotyledons</taxon>
        <taxon>Gunneridae</taxon>
        <taxon>Pentapetalae</taxon>
        <taxon>rosids</taxon>
        <taxon>malvids</taxon>
        <taxon>Myrtales</taxon>
        <taxon>Lythraceae</taxon>
        <taxon>Punica</taxon>
    </lineage>
</organism>
<dbReference type="EMBL" id="MTKT01005556">
    <property type="protein sequence ID" value="OWM66085.1"/>
    <property type="molecule type" value="Genomic_DNA"/>
</dbReference>
<comment type="caution">
    <text evidence="2">The sequence shown here is derived from an EMBL/GenBank/DDBJ whole genome shotgun (WGS) entry which is preliminary data.</text>
</comment>
<dbReference type="AlphaFoldDB" id="A0A218W003"/>
<reference evidence="3" key="1">
    <citation type="journal article" date="2017" name="Plant J.">
        <title>The pomegranate (Punica granatum L.) genome and the genomics of punicalagin biosynthesis.</title>
        <authorList>
            <person name="Qin G."/>
            <person name="Xu C."/>
            <person name="Ming R."/>
            <person name="Tang H."/>
            <person name="Guyot R."/>
            <person name="Kramer E.M."/>
            <person name="Hu Y."/>
            <person name="Yi X."/>
            <person name="Qi Y."/>
            <person name="Xu X."/>
            <person name="Gao Z."/>
            <person name="Pan H."/>
            <person name="Jian J."/>
            <person name="Tian Y."/>
            <person name="Yue Z."/>
            <person name="Xu Y."/>
        </authorList>
    </citation>
    <scope>NUCLEOTIDE SEQUENCE [LARGE SCALE GENOMIC DNA]</scope>
    <source>
        <strain evidence="3">cv. Dabenzi</strain>
    </source>
</reference>
<dbReference type="Proteomes" id="UP000197138">
    <property type="component" value="Unassembled WGS sequence"/>
</dbReference>
<evidence type="ECO:0000313" key="2">
    <source>
        <dbReference type="EMBL" id="OWM66085.1"/>
    </source>
</evidence>
<name>A0A218W003_PUNGR</name>
<protein>
    <recommendedName>
        <fullName evidence="4">Programmed cell death protein 4-like</fullName>
    </recommendedName>
</protein>
<accession>A0A218W003</accession>
<proteinExistence type="predicted"/>
<evidence type="ECO:0000313" key="3">
    <source>
        <dbReference type="Proteomes" id="UP000197138"/>
    </source>
</evidence>
<sequence>MKHSGKSPKATGGNDRNPNKSDARKDRRSGTGMSGLPKKGGHGGKFTWSGDRLLSAAEMGLHRPTVTVDVKDSNFEDPDDNVGYDINSDHQHCCLIKLMQLMMMMMRMSCYCLCRGFG</sequence>